<sequence>MTDFKPRGRPRTTTAGYTCDRCGRETGKIRLRWPDGRICGICFSNAVHTFGECPLCGQHRMLPGRLESGDNICAGCAGITTNLTCDKCGRERERFRGGQCIVCVVESELLALLRPNDPADLRLKRLVSVLTTVERPESIHTWLHSNGGVSAELLRRLGDREIVLSHEAFDALPKNPAVEHLRAILTHNRMLPAQDDGQLAMFEQWLDERLEQLNATPDIHSPIERFGRWHHLRRIKAASSETKNMNYAVRTAKQEITEAGKFLSWLFDFHGKTSASIRQIHIDEYLSDGPSTRKHIRNFVRYLGREATVKDVDVPVRLAQTTPLLTQRQRMAHIKTLMEAVNVNESTRVAGLIFLLFGIPIGRLSMMTLDQIDVRPTGITIKLGEHPAPIPAALIPLFLAHLRTRDNAGTVNTGTNWLFPGTRAGRPRSPNTLLLQLRVKMGIDIQGVRNRTIRGLVEEIDPTSLSRMLGYSKQIMSKHGSAATVPWSSYVIDKNPRYAKEKPSSQGR</sequence>
<evidence type="ECO:0000313" key="2">
    <source>
        <dbReference type="Proteomes" id="UP000297604"/>
    </source>
</evidence>
<comment type="caution">
    <text evidence="1">The sequence shown here is derived from an EMBL/GenBank/DDBJ whole genome shotgun (WGS) entry which is preliminary data.</text>
</comment>
<evidence type="ECO:0008006" key="3">
    <source>
        <dbReference type="Google" id="ProtNLM"/>
    </source>
</evidence>
<gene>
    <name evidence="1" type="ORF">E3O46_17105</name>
</gene>
<protein>
    <recommendedName>
        <fullName evidence="3">Site-specific recombinase XerD</fullName>
    </recommendedName>
</protein>
<dbReference type="InterPro" id="IPR011010">
    <property type="entry name" value="DNA_brk_join_enz"/>
</dbReference>
<dbReference type="EMBL" id="SOFS01000044">
    <property type="protein sequence ID" value="TFC16861.1"/>
    <property type="molecule type" value="Genomic_DNA"/>
</dbReference>
<dbReference type="SUPFAM" id="SSF56349">
    <property type="entry name" value="DNA breaking-rejoining enzymes"/>
    <property type="match status" value="1"/>
</dbReference>
<name>A0ABY2II46_9MICO</name>
<reference evidence="1 2" key="1">
    <citation type="submission" date="2019-03" db="EMBL/GenBank/DDBJ databases">
        <title>Genomics of glacier-inhabiting Cryobacterium strains.</title>
        <authorList>
            <person name="Liu Q."/>
            <person name="Xin Y.-H."/>
        </authorList>
    </citation>
    <scope>NUCLEOTIDE SEQUENCE [LARGE SCALE GENOMIC DNA]</scope>
    <source>
        <strain evidence="1 2">MDB1-5</strain>
    </source>
</reference>
<accession>A0ABY2II46</accession>
<dbReference type="Proteomes" id="UP000297604">
    <property type="component" value="Unassembled WGS sequence"/>
</dbReference>
<keyword evidence="2" id="KW-1185">Reference proteome</keyword>
<organism evidence="1 2">
    <name type="scientific">Cryobacterium glucosi</name>
    <dbReference type="NCBI Taxonomy" id="1259175"/>
    <lineage>
        <taxon>Bacteria</taxon>
        <taxon>Bacillati</taxon>
        <taxon>Actinomycetota</taxon>
        <taxon>Actinomycetes</taxon>
        <taxon>Micrococcales</taxon>
        <taxon>Microbacteriaceae</taxon>
        <taxon>Cryobacterium</taxon>
    </lineage>
</organism>
<proteinExistence type="predicted"/>
<evidence type="ECO:0000313" key="1">
    <source>
        <dbReference type="EMBL" id="TFC16861.1"/>
    </source>
</evidence>
<dbReference type="RefSeq" id="WP_134449085.1">
    <property type="nucleotide sequence ID" value="NZ_SOFS01000044.1"/>
</dbReference>